<dbReference type="Proteomes" id="UP000750334">
    <property type="component" value="Unassembled WGS sequence"/>
</dbReference>
<accession>A0A9P6WCL6</accession>
<evidence type="ECO:0000313" key="2">
    <source>
        <dbReference type="Proteomes" id="UP000750334"/>
    </source>
</evidence>
<sequence>MSRVLNKKFIEQNCLFIRFGIRFPTQPKLTSIAYNRLVSKKLETISDVLYCRPTVLGSTFKGSNYPFMDFILASDEVTKLSKVIAGLMGIQLDPQGDKIPNIDKEATLDRMYSLVYHSNTLMANNISSDIFVDNIWFDHSKMDKIETLGYQELSNTPSNFSLSSNRQLASELEISKFKKKRRNKKLFCNNIDDLNTIGLKPYYLNDYNVLPYHLKRWISNMNDTHNFNNLIDVSNRKDSDALNLMLHGFRGFKKY</sequence>
<dbReference type="EMBL" id="PUHR01000027">
    <property type="protein sequence ID" value="KAG0670154.1"/>
    <property type="molecule type" value="Genomic_DNA"/>
</dbReference>
<dbReference type="AlphaFoldDB" id="A0A9P6WCL6"/>
<proteinExistence type="predicted"/>
<dbReference type="OrthoDB" id="4068431at2759"/>
<protein>
    <submittedName>
        <fullName evidence="1">Uncharacterized protein</fullName>
    </submittedName>
</protein>
<keyword evidence="2" id="KW-1185">Reference proteome</keyword>
<reference evidence="1 2" key="1">
    <citation type="submission" date="2020-11" db="EMBL/GenBank/DDBJ databases">
        <title>Kefir isolates.</title>
        <authorList>
            <person name="Marcisauskas S."/>
            <person name="Kim Y."/>
            <person name="Blasche S."/>
        </authorList>
    </citation>
    <scope>NUCLEOTIDE SEQUENCE [LARGE SCALE GENOMIC DNA]</scope>
    <source>
        <strain evidence="1 2">OG2</strain>
    </source>
</reference>
<gene>
    <name evidence="1" type="ORF">C6P45_002797</name>
</gene>
<name>A0A9P6WCL6_MAUEX</name>
<evidence type="ECO:0000313" key="1">
    <source>
        <dbReference type="EMBL" id="KAG0670154.1"/>
    </source>
</evidence>
<organism evidence="1 2">
    <name type="scientific">Maudiozyma exigua</name>
    <name type="common">Yeast</name>
    <name type="synonym">Kazachstania exigua</name>
    <dbReference type="NCBI Taxonomy" id="34358"/>
    <lineage>
        <taxon>Eukaryota</taxon>
        <taxon>Fungi</taxon>
        <taxon>Dikarya</taxon>
        <taxon>Ascomycota</taxon>
        <taxon>Saccharomycotina</taxon>
        <taxon>Saccharomycetes</taxon>
        <taxon>Saccharomycetales</taxon>
        <taxon>Saccharomycetaceae</taxon>
        <taxon>Maudiozyma</taxon>
    </lineage>
</organism>
<comment type="caution">
    <text evidence="1">The sequence shown here is derived from an EMBL/GenBank/DDBJ whole genome shotgun (WGS) entry which is preliminary data.</text>
</comment>